<evidence type="ECO:0000313" key="10">
    <source>
        <dbReference type="Proteomes" id="UP001369815"/>
    </source>
</evidence>
<keyword evidence="7" id="KW-1133">Transmembrane helix</keyword>
<dbReference type="EMBL" id="JBANMG010000002">
    <property type="protein sequence ID" value="KAK6956148.1"/>
    <property type="molecule type" value="Genomic_DNA"/>
</dbReference>
<feature type="domain" description="Xylanolytic transcriptional activator regulatory" evidence="8">
    <location>
        <begin position="181"/>
        <end position="386"/>
    </location>
</feature>
<evidence type="ECO:0000256" key="2">
    <source>
        <dbReference type="ARBA" id="ARBA00022723"/>
    </source>
</evidence>
<dbReference type="PANTHER" id="PTHR40626:SF3">
    <property type="entry name" value="TRANSCRIPTION FACTOR WITH C2H2 AND ZN(2)-CYS(6) DNA BINDING DOMAIN (EUROFUNG)-RELATED"/>
    <property type="match status" value="1"/>
</dbReference>
<evidence type="ECO:0000256" key="3">
    <source>
        <dbReference type="ARBA" id="ARBA00022737"/>
    </source>
</evidence>
<evidence type="ECO:0000256" key="6">
    <source>
        <dbReference type="ARBA" id="ARBA00023242"/>
    </source>
</evidence>
<dbReference type="GO" id="GO:0000785">
    <property type="term" value="C:chromatin"/>
    <property type="evidence" value="ECO:0007669"/>
    <property type="project" value="TreeGrafter"/>
</dbReference>
<dbReference type="InterPro" id="IPR007219">
    <property type="entry name" value="XnlR_reg_dom"/>
</dbReference>
<keyword evidence="7" id="KW-0472">Membrane</keyword>
<keyword evidence="6" id="KW-0539">Nucleus</keyword>
<keyword evidence="7" id="KW-0812">Transmembrane</keyword>
<comment type="caution">
    <text evidence="9">The sequence shown here is derived from an EMBL/GenBank/DDBJ whole genome shotgun (WGS) entry which is preliminary data.</text>
</comment>
<proteinExistence type="predicted"/>
<keyword evidence="2" id="KW-0479">Metal-binding</keyword>
<keyword evidence="5" id="KW-0862">Zinc</keyword>
<keyword evidence="3" id="KW-0677">Repeat</keyword>
<accession>A0AAX6MU26</accession>
<evidence type="ECO:0000256" key="7">
    <source>
        <dbReference type="SAM" id="Phobius"/>
    </source>
</evidence>
<organism evidence="9 10">
    <name type="scientific">Daldinia eschscholtzii</name>
    <dbReference type="NCBI Taxonomy" id="292717"/>
    <lineage>
        <taxon>Eukaryota</taxon>
        <taxon>Fungi</taxon>
        <taxon>Dikarya</taxon>
        <taxon>Ascomycota</taxon>
        <taxon>Pezizomycotina</taxon>
        <taxon>Sordariomycetes</taxon>
        <taxon>Xylariomycetidae</taxon>
        <taxon>Xylariales</taxon>
        <taxon>Hypoxylaceae</taxon>
        <taxon>Daldinia</taxon>
    </lineage>
</organism>
<dbReference type="GO" id="GO:0005634">
    <property type="term" value="C:nucleus"/>
    <property type="evidence" value="ECO:0007669"/>
    <property type="project" value="UniProtKB-SubCell"/>
</dbReference>
<sequence length="558" mass="62928">MPCLECTERKKQCIYRRDTSVADANASSDVLISVTRPGPNNPGESNIGTEFIDLSSFGIHYELNSGMPYIGDLSMLIPAAEHPPQTTQRPTRLQFLLNFTRTTGVNNSYNYKRPSLQPQNLVGVYSYRAVYVSKGAGICRLLKSVARCTDVDVRHSTNTNFAEIASAADNIFSTDEMPKLLAIFWERWYPHCPIVHRPTFNLAFAHPFLVMTMVLLGAVMSPIAQHREQGKLLLDSAENAVFNSKIFDCERYKDINEVHNSGAVATFQAAFFVCIMQKWEGNEAAKQRIRRYKFTTLVTAVRSLGIPHATHDHSAPTQGSSEALWKKFIRREELIRTVSYVFLLDCGFLTFHNFAPRMALQEMTNELPCLEIYFQAASASEFFELSRLGSISPRVLSVVEALRLLTTTPDGMFNYESVLPTSCLSLFVAINALLALVYHQRTLSAFFPSNTQPLIKAVDRWEDIWEWNMHRLQACNIRIDTCFGEGLFMEQAPEFAALARLQLNTENSDLNLFPCPSNNILPNSSSLTSQPKLDKSDMSHLADLILRFEAVNMGHETF</sequence>
<keyword evidence="4" id="KW-0863">Zinc-finger</keyword>
<comment type="subcellular location">
    <subcellularLocation>
        <location evidence="1">Nucleus</location>
    </subcellularLocation>
</comment>
<dbReference type="Pfam" id="PF04082">
    <property type="entry name" value="Fungal_trans"/>
    <property type="match status" value="1"/>
</dbReference>
<name>A0AAX6MU26_9PEZI</name>
<evidence type="ECO:0000313" key="9">
    <source>
        <dbReference type="EMBL" id="KAK6956148.1"/>
    </source>
</evidence>
<feature type="transmembrane region" description="Helical" evidence="7">
    <location>
        <begin position="204"/>
        <end position="224"/>
    </location>
</feature>
<keyword evidence="10" id="KW-1185">Reference proteome</keyword>
<evidence type="ECO:0000256" key="1">
    <source>
        <dbReference type="ARBA" id="ARBA00004123"/>
    </source>
</evidence>
<evidence type="ECO:0000259" key="8">
    <source>
        <dbReference type="Pfam" id="PF04082"/>
    </source>
</evidence>
<protein>
    <recommendedName>
        <fullName evidence="8">Xylanolytic transcriptional activator regulatory domain-containing protein</fullName>
    </recommendedName>
</protein>
<dbReference type="GO" id="GO:0000978">
    <property type="term" value="F:RNA polymerase II cis-regulatory region sequence-specific DNA binding"/>
    <property type="evidence" value="ECO:0007669"/>
    <property type="project" value="InterPro"/>
</dbReference>
<dbReference type="GO" id="GO:0008270">
    <property type="term" value="F:zinc ion binding"/>
    <property type="evidence" value="ECO:0007669"/>
    <property type="project" value="UniProtKB-KW"/>
</dbReference>
<dbReference type="GO" id="GO:0006351">
    <property type="term" value="P:DNA-templated transcription"/>
    <property type="evidence" value="ECO:0007669"/>
    <property type="project" value="InterPro"/>
</dbReference>
<reference evidence="9 10" key="1">
    <citation type="journal article" date="2024" name="Front Chem Biol">
        <title>Unveiling the potential of Daldinia eschscholtzii MFLUCC 19-0629 through bioactivity and bioinformatics studies for enhanced sustainable agriculture production.</title>
        <authorList>
            <person name="Brooks S."/>
            <person name="Weaver J.A."/>
            <person name="Klomchit A."/>
            <person name="Alharthi S.A."/>
            <person name="Onlamun T."/>
            <person name="Nurani R."/>
            <person name="Vong T.K."/>
            <person name="Alberti F."/>
            <person name="Greco C."/>
        </authorList>
    </citation>
    <scope>NUCLEOTIDE SEQUENCE [LARGE SCALE GENOMIC DNA]</scope>
    <source>
        <strain evidence="9">MFLUCC 19-0629</strain>
    </source>
</reference>
<dbReference type="CDD" id="cd12148">
    <property type="entry name" value="fungal_TF_MHR"/>
    <property type="match status" value="1"/>
</dbReference>
<evidence type="ECO:0000256" key="5">
    <source>
        <dbReference type="ARBA" id="ARBA00022833"/>
    </source>
</evidence>
<gene>
    <name evidence="9" type="ORF">Daesc_001420</name>
</gene>
<dbReference type="InterPro" id="IPR051059">
    <property type="entry name" value="VerF-like"/>
</dbReference>
<dbReference type="AlphaFoldDB" id="A0AAX6MU26"/>
<dbReference type="Proteomes" id="UP001369815">
    <property type="component" value="Unassembled WGS sequence"/>
</dbReference>
<dbReference type="GO" id="GO:0000981">
    <property type="term" value="F:DNA-binding transcription factor activity, RNA polymerase II-specific"/>
    <property type="evidence" value="ECO:0007669"/>
    <property type="project" value="InterPro"/>
</dbReference>
<evidence type="ECO:0000256" key="4">
    <source>
        <dbReference type="ARBA" id="ARBA00022771"/>
    </source>
</evidence>
<dbReference type="PANTHER" id="PTHR40626">
    <property type="entry name" value="MIP31509P"/>
    <property type="match status" value="1"/>
</dbReference>